<dbReference type="InterPro" id="IPR011008">
    <property type="entry name" value="Dimeric_a/b-barrel"/>
</dbReference>
<dbReference type="Gene3D" id="3.30.70.100">
    <property type="match status" value="1"/>
</dbReference>
<accession>A0A1G8K3I8</accession>
<sequence>MTFANVGTLGTKAGQRDALVEILLRPKPELRDVGCLLYEVGINEDVPDTVFVCELWESAEAHQDSLKLEGVQAAISEAAPLLSGDNGGHRFTVLGSPLRTDGTRQSRHSL</sequence>
<name>A0A1G8K3I8_9MICC</name>
<protein>
    <submittedName>
        <fullName evidence="1">Quinol monooxygenase YgiN</fullName>
    </submittedName>
</protein>
<dbReference type="Pfam" id="PF03992">
    <property type="entry name" value="ABM"/>
    <property type="match status" value="1"/>
</dbReference>
<dbReference type="AlphaFoldDB" id="A0A1G8K3I8"/>
<dbReference type="SUPFAM" id="SSF54909">
    <property type="entry name" value="Dimeric alpha+beta barrel"/>
    <property type="match status" value="1"/>
</dbReference>
<keyword evidence="2" id="KW-1185">Reference proteome</keyword>
<dbReference type="STRING" id="1045773.SAMN05216555_102119"/>
<dbReference type="EMBL" id="FNEI01000002">
    <property type="protein sequence ID" value="SDI37909.1"/>
    <property type="molecule type" value="Genomic_DNA"/>
</dbReference>
<dbReference type="Proteomes" id="UP000182130">
    <property type="component" value="Unassembled WGS sequence"/>
</dbReference>
<dbReference type="RefSeq" id="WP_074586793.1">
    <property type="nucleotide sequence ID" value="NZ_FNEI01000002.1"/>
</dbReference>
<proteinExistence type="predicted"/>
<keyword evidence="1" id="KW-0560">Oxidoreductase</keyword>
<keyword evidence="1" id="KW-0503">Monooxygenase</keyword>
<dbReference type="OrthoDB" id="165368at2"/>
<gene>
    <name evidence="1" type="ORF">SAMN05216555_102119</name>
</gene>
<organism evidence="1 2">
    <name type="scientific">Arthrobacter cupressi</name>
    <dbReference type="NCBI Taxonomy" id="1045773"/>
    <lineage>
        <taxon>Bacteria</taxon>
        <taxon>Bacillati</taxon>
        <taxon>Actinomycetota</taxon>
        <taxon>Actinomycetes</taxon>
        <taxon>Micrococcales</taxon>
        <taxon>Micrococcaceae</taxon>
        <taxon>Arthrobacter</taxon>
    </lineage>
</organism>
<evidence type="ECO:0000313" key="1">
    <source>
        <dbReference type="EMBL" id="SDI37909.1"/>
    </source>
</evidence>
<reference evidence="2" key="1">
    <citation type="submission" date="2016-10" db="EMBL/GenBank/DDBJ databases">
        <authorList>
            <person name="Varghese N."/>
            <person name="Submissions S."/>
        </authorList>
    </citation>
    <scope>NUCLEOTIDE SEQUENCE [LARGE SCALE GENOMIC DNA]</scope>
    <source>
        <strain evidence="2">CGMCC 1.10783</strain>
    </source>
</reference>
<evidence type="ECO:0000313" key="2">
    <source>
        <dbReference type="Proteomes" id="UP000182130"/>
    </source>
</evidence>
<dbReference type="PROSITE" id="PS51725">
    <property type="entry name" value="ABM"/>
    <property type="match status" value="1"/>
</dbReference>
<dbReference type="GO" id="GO:0004497">
    <property type="term" value="F:monooxygenase activity"/>
    <property type="evidence" value="ECO:0007669"/>
    <property type="project" value="UniProtKB-KW"/>
</dbReference>
<dbReference type="InterPro" id="IPR007138">
    <property type="entry name" value="ABM_dom"/>
</dbReference>